<proteinExistence type="predicted"/>
<organism evidence="1 2">
    <name type="scientific">Marasmiellus scandens</name>
    <dbReference type="NCBI Taxonomy" id="2682957"/>
    <lineage>
        <taxon>Eukaryota</taxon>
        <taxon>Fungi</taxon>
        <taxon>Dikarya</taxon>
        <taxon>Basidiomycota</taxon>
        <taxon>Agaricomycotina</taxon>
        <taxon>Agaricomycetes</taxon>
        <taxon>Agaricomycetidae</taxon>
        <taxon>Agaricales</taxon>
        <taxon>Marasmiineae</taxon>
        <taxon>Omphalotaceae</taxon>
        <taxon>Marasmiellus</taxon>
    </lineage>
</organism>
<dbReference type="Proteomes" id="UP001498398">
    <property type="component" value="Unassembled WGS sequence"/>
</dbReference>
<name>A0ABR1K9N6_9AGAR</name>
<protein>
    <recommendedName>
        <fullName evidence="3">AB hydrolase-1 domain-containing protein</fullName>
    </recommendedName>
</protein>
<accession>A0ABR1K9N6</accession>
<sequence length="316" mass="34643">MSNSNVNSKSFSISSRTLDMRTQKGSFQLAAHCYTPSSQFEDDSEQGDKPAATPNVPGYVLTLVKGAEFPKEHWEPVISRLFDIQSDMQYASIATGVPTPTPIREVWILDYPDDQALGTPDYADTLATFQKNMLAGSSETSYTEADKFVLIAHSIGCLEALLSSAMISKPDALPRPALHSLIMCEPILSYDAERRRIRQNAFVNSASAYIQSSRVEKAYKRIIDDSSHATTQLKRISRLIPVHAVFGSVEDVLSMEDKKSLVDSCSLASVSKVEGVGHWIPQSPQKTAEILFNILQRSGGLKLAKSGNVDALLSKL</sequence>
<dbReference type="SUPFAM" id="SSF53474">
    <property type="entry name" value="alpha/beta-Hydrolases"/>
    <property type="match status" value="1"/>
</dbReference>
<dbReference type="InterPro" id="IPR029058">
    <property type="entry name" value="AB_hydrolase_fold"/>
</dbReference>
<reference evidence="1 2" key="1">
    <citation type="submission" date="2024-01" db="EMBL/GenBank/DDBJ databases">
        <title>A draft genome for the cacao thread blight pathogen Marasmiellus scandens.</title>
        <authorList>
            <person name="Baruah I.K."/>
            <person name="Leung J."/>
            <person name="Bukari Y."/>
            <person name="Amoako-Attah I."/>
            <person name="Meinhardt L.W."/>
            <person name="Bailey B.A."/>
            <person name="Cohen S.P."/>
        </authorList>
    </citation>
    <scope>NUCLEOTIDE SEQUENCE [LARGE SCALE GENOMIC DNA]</scope>
    <source>
        <strain evidence="1 2">GH-19</strain>
    </source>
</reference>
<evidence type="ECO:0000313" key="2">
    <source>
        <dbReference type="Proteomes" id="UP001498398"/>
    </source>
</evidence>
<dbReference type="Gene3D" id="3.40.50.1820">
    <property type="entry name" value="alpha/beta hydrolase"/>
    <property type="match status" value="1"/>
</dbReference>
<comment type="caution">
    <text evidence="1">The sequence shown here is derived from an EMBL/GenBank/DDBJ whole genome shotgun (WGS) entry which is preliminary data.</text>
</comment>
<keyword evidence="2" id="KW-1185">Reference proteome</keyword>
<evidence type="ECO:0008006" key="3">
    <source>
        <dbReference type="Google" id="ProtNLM"/>
    </source>
</evidence>
<gene>
    <name evidence="1" type="ORF">VKT23_001221</name>
</gene>
<dbReference type="EMBL" id="JBANRG010000001">
    <property type="protein sequence ID" value="KAK7473120.1"/>
    <property type="molecule type" value="Genomic_DNA"/>
</dbReference>
<evidence type="ECO:0000313" key="1">
    <source>
        <dbReference type="EMBL" id="KAK7473120.1"/>
    </source>
</evidence>